<dbReference type="AlphaFoldDB" id="A0A5C3MP68"/>
<accession>A0A5C3MP68</accession>
<organism evidence="1 2">
    <name type="scientific">Heliocybe sulcata</name>
    <dbReference type="NCBI Taxonomy" id="5364"/>
    <lineage>
        <taxon>Eukaryota</taxon>
        <taxon>Fungi</taxon>
        <taxon>Dikarya</taxon>
        <taxon>Basidiomycota</taxon>
        <taxon>Agaricomycotina</taxon>
        <taxon>Agaricomycetes</taxon>
        <taxon>Gloeophyllales</taxon>
        <taxon>Gloeophyllaceae</taxon>
        <taxon>Heliocybe</taxon>
    </lineage>
</organism>
<evidence type="ECO:0000313" key="1">
    <source>
        <dbReference type="EMBL" id="TFK47094.1"/>
    </source>
</evidence>
<dbReference type="Proteomes" id="UP000305948">
    <property type="component" value="Unassembled WGS sequence"/>
</dbReference>
<protein>
    <submittedName>
        <fullName evidence="1">Uncharacterized protein</fullName>
    </submittedName>
</protein>
<reference evidence="1 2" key="1">
    <citation type="journal article" date="2019" name="Nat. Ecol. Evol.">
        <title>Megaphylogeny resolves global patterns of mushroom evolution.</title>
        <authorList>
            <person name="Varga T."/>
            <person name="Krizsan K."/>
            <person name="Foldi C."/>
            <person name="Dima B."/>
            <person name="Sanchez-Garcia M."/>
            <person name="Sanchez-Ramirez S."/>
            <person name="Szollosi G.J."/>
            <person name="Szarkandi J.G."/>
            <person name="Papp V."/>
            <person name="Albert L."/>
            <person name="Andreopoulos W."/>
            <person name="Angelini C."/>
            <person name="Antonin V."/>
            <person name="Barry K.W."/>
            <person name="Bougher N.L."/>
            <person name="Buchanan P."/>
            <person name="Buyck B."/>
            <person name="Bense V."/>
            <person name="Catcheside P."/>
            <person name="Chovatia M."/>
            <person name="Cooper J."/>
            <person name="Damon W."/>
            <person name="Desjardin D."/>
            <person name="Finy P."/>
            <person name="Geml J."/>
            <person name="Haridas S."/>
            <person name="Hughes K."/>
            <person name="Justo A."/>
            <person name="Karasinski D."/>
            <person name="Kautmanova I."/>
            <person name="Kiss B."/>
            <person name="Kocsube S."/>
            <person name="Kotiranta H."/>
            <person name="LaButti K.M."/>
            <person name="Lechner B.E."/>
            <person name="Liimatainen K."/>
            <person name="Lipzen A."/>
            <person name="Lukacs Z."/>
            <person name="Mihaltcheva S."/>
            <person name="Morgado L.N."/>
            <person name="Niskanen T."/>
            <person name="Noordeloos M.E."/>
            <person name="Ohm R.A."/>
            <person name="Ortiz-Santana B."/>
            <person name="Ovrebo C."/>
            <person name="Racz N."/>
            <person name="Riley R."/>
            <person name="Savchenko A."/>
            <person name="Shiryaev A."/>
            <person name="Soop K."/>
            <person name="Spirin V."/>
            <person name="Szebenyi C."/>
            <person name="Tomsovsky M."/>
            <person name="Tulloss R.E."/>
            <person name="Uehling J."/>
            <person name="Grigoriev I.V."/>
            <person name="Vagvolgyi C."/>
            <person name="Papp T."/>
            <person name="Martin F.M."/>
            <person name="Miettinen O."/>
            <person name="Hibbett D.S."/>
            <person name="Nagy L.G."/>
        </authorList>
    </citation>
    <scope>NUCLEOTIDE SEQUENCE [LARGE SCALE GENOMIC DNA]</scope>
    <source>
        <strain evidence="1 2">OMC1185</strain>
    </source>
</reference>
<dbReference type="EMBL" id="ML213525">
    <property type="protein sequence ID" value="TFK47094.1"/>
    <property type="molecule type" value="Genomic_DNA"/>
</dbReference>
<gene>
    <name evidence="1" type="ORF">OE88DRAFT_812417</name>
</gene>
<keyword evidence="2" id="KW-1185">Reference proteome</keyword>
<proteinExistence type="predicted"/>
<sequence length="92" mass="10708">MYSLGRGASRRKEAMHEASVLRRIWPHHKRRSRETCCMMYGTAAAKDPVIKVTFERQILSHNLMGIWTLVRTMRIFSELHERDVLAKPGSLV</sequence>
<evidence type="ECO:0000313" key="2">
    <source>
        <dbReference type="Proteomes" id="UP000305948"/>
    </source>
</evidence>
<name>A0A5C3MP68_9AGAM</name>